<protein>
    <submittedName>
        <fullName evidence="1">MoaD/ThiS family protein</fullName>
    </submittedName>
</protein>
<accession>A0A7H0H6D0</accession>
<proteinExistence type="predicted"/>
<dbReference type="EMBL" id="CP060789">
    <property type="protein sequence ID" value="QNP56096.1"/>
    <property type="molecule type" value="Genomic_DNA"/>
</dbReference>
<dbReference type="InterPro" id="IPR016155">
    <property type="entry name" value="Mopterin_synth/thiamin_S_b"/>
</dbReference>
<organism evidence="1 2">
    <name type="scientific">Tessaracoccus defluvii</name>
    <dbReference type="NCBI Taxonomy" id="1285901"/>
    <lineage>
        <taxon>Bacteria</taxon>
        <taxon>Bacillati</taxon>
        <taxon>Actinomycetota</taxon>
        <taxon>Actinomycetes</taxon>
        <taxon>Propionibacteriales</taxon>
        <taxon>Propionibacteriaceae</taxon>
        <taxon>Tessaracoccus</taxon>
    </lineage>
</organism>
<dbReference type="AlphaFoldDB" id="A0A7H0H6D0"/>
<name>A0A7H0H6D0_9ACTN</name>
<gene>
    <name evidence="1" type="ORF">H9L22_00745</name>
</gene>
<dbReference type="KEGG" id="tdf:H9L22_00745"/>
<dbReference type="Proteomes" id="UP000516117">
    <property type="component" value="Chromosome"/>
</dbReference>
<dbReference type="RefSeq" id="WP_187721215.1">
    <property type="nucleotide sequence ID" value="NZ_BAABBL010000016.1"/>
</dbReference>
<dbReference type="InterPro" id="IPR012675">
    <property type="entry name" value="Beta-grasp_dom_sf"/>
</dbReference>
<dbReference type="Gene3D" id="3.10.20.30">
    <property type="match status" value="1"/>
</dbReference>
<evidence type="ECO:0000313" key="2">
    <source>
        <dbReference type="Proteomes" id="UP000516117"/>
    </source>
</evidence>
<keyword evidence="2" id="KW-1185">Reference proteome</keyword>
<reference evidence="1 2" key="1">
    <citation type="submission" date="2020-08" db="EMBL/GenBank/DDBJ databases">
        <title>Genome sequence of Tessaracoccus defluvii JCM 17540T.</title>
        <authorList>
            <person name="Hyun D.-W."/>
            <person name="Bae J.-W."/>
        </authorList>
    </citation>
    <scope>NUCLEOTIDE SEQUENCE [LARGE SCALE GENOMIC DNA]</scope>
    <source>
        <strain evidence="1 2">JCM 17540</strain>
    </source>
</reference>
<sequence>MDVRFFAGAAEAAGVEALTVDAAGMSGRDLVAHLADGNDRLAKVLGVSSLLADGARLTDLDAEVGGVASLDVLPPFAGG</sequence>
<evidence type="ECO:0000313" key="1">
    <source>
        <dbReference type="EMBL" id="QNP56096.1"/>
    </source>
</evidence>
<dbReference type="SUPFAM" id="SSF54285">
    <property type="entry name" value="MoaD/ThiS"/>
    <property type="match status" value="1"/>
</dbReference>